<dbReference type="SMART" id="SM00490">
    <property type="entry name" value="HELICc"/>
    <property type="match status" value="1"/>
</dbReference>
<gene>
    <name evidence="14" type="ORF">WJX75_006236</name>
</gene>
<dbReference type="PROSITE" id="PS00518">
    <property type="entry name" value="ZF_RING_1"/>
    <property type="match status" value="1"/>
</dbReference>
<dbReference type="CDD" id="cd18008">
    <property type="entry name" value="DEXDc_SHPRH-like"/>
    <property type="match status" value="1"/>
</dbReference>
<dbReference type="Gene3D" id="3.30.40.10">
    <property type="entry name" value="Zinc/RING finger domain, C3HC4 (zinc finger)"/>
    <property type="match status" value="1"/>
</dbReference>
<proteinExistence type="inferred from homology"/>
<dbReference type="InterPro" id="IPR000330">
    <property type="entry name" value="SNF2_N"/>
</dbReference>
<feature type="domain" description="Helicase C-terminal" evidence="13">
    <location>
        <begin position="1179"/>
        <end position="1344"/>
    </location>
</feature>
<dbReference type="PANTHER" id="PTHR45626">
    <property type="entry name" value="TRANSCRIPTION TERMINATION FACTOR 2-RELATED"/>
    <property type="match status" value="1"/>
</dbReference>
<comment type="caution">
    <text evidence="14">The sequence shown here is derived from an EMBL/GenBank/DDBJ whole genome shotgun (WGS) entry which is preliminary data.</text>
</comment>
<dbReference type="PROSITE" id="PS51192">
    <property type="entry name" value="HELICASE_ATP_BIND_1"/>
    <property type="match status" value="1"/>
</dbReference>
<evidence type="ECO:0000256" key="3">
    <source>
        <dbReference type="ARBA" id="ARBA00022741"/>
    </source>
</evidence>
<dbReference type="InterPro" id="IPR018957">
    <property type="entry name" value="Znf_C3HC4_RING-type"/>
</dbReference>
<feature type="compositionally biased region" description="Basic and acidic residues" evidence="10">
    <location>
        <begin position="1"/>
        <end position="17"/>
    </location>
</feature>
<dbReference type="CDD" id="cd18793">
    <property type="entry name" value="SF2_C_SNF"/>
    <property type="match status" value="1"/>
</dbReference>
<dbReference type="InterPro" id="IPR050628">
    <property type="entry name" value="SNF2_RAD54_helicase_TF"/>
</dbReference>
<dbReference type="InterPro" id="IPR014001">
    <property type="entry name" value="Helicase_ATP-bd"/>
</dbReference>
<keyword evidence="4 9" id="KW-0863">Zinc-finger</keyword>
<dbReference type="Proteomes" id="UP001491310">
    <property type="component" value="Unassembled WGS sequence"/>
</dbReference>
<evidence type="ECO:0000259" key="11">
    <source>
        <dbReference type="PROSITE" id="PS50089"/>
    </source>
</evidence>
<evidence type="ECO:0000256" key="9">
    <source>
        <dbReference type="PROSITE-ProRule" id="PRU00175"/>
    </source>
</evidence>
<evidence type="ECO:0000256" key="2">
    <source>
        <dbReference type="ARBA" id="ARBA00022723"/>
    </source>
</evidence>
<dbReference type="InterPro" id="IPR013083">
    <property type="entry name" value="Znf_RING/FYVE/PHD"/>
</dbReference>
<dbReference type="PROSITE" id="PS51194">
    <property type="entry name" value="HELICASE_CTER"/>
    <property type="match status" value="1"/>
</dbReference>
<evidence type="ECO:0000259" key="13">
    <source>
        <dbReference type="PROSITE" id="PS51194"/>
    </source>
</evidence>
<dbReference type="Pfam" id="PF00097">
    <property type="entry name" value="zf-C3HC4"/>
    <property type="match status" value="1"/>
</dbReference>
<dbReference type="InterPro" id="IPR001841">
    <property type="entry name" value="Znf_RING"/>
</dbReference>
<keyword evidence="6" id="KW-0347">Helicase</keyword>
<dbReference type="InterPro" id="IPR017907">
    <property type="entry name" value="Znf_RING_CS"/>
</dbReference>
<dbReference type="InterPro" id="IPR049730">
    <property type="entry name" value="SNF2/RAD54-like_C"/>
</dbReference>
<feature type="compositionally biased region" description="Acidic residues" evidence="10">
    <location>
        <begin position="26"/>
        <end position="37"/>
    </location>
</feature>
<sequence>MEAVDLTRSDSDEDVRLVKRQRTSSPDEEVQVVEEPDPPAPVAAGPDLTLGDKELLIIRATGPVWNEDLPHSRTQCGKHPFVSSQSPSNREHCSKCFCYICDVEADKCQLWGSGHNSMDHCNAHSSHSLCRDMRSAVQRAQCTIIPFRNNLSLEKHLRCYKCMCYICNDLASKCKHWGTGASQGDHCNAHAGMQCYRVLREEYKHPSLDKNLLEIGSIRLPIKAKAPYTVADLQERLLPTGLWSSYRESEYHCHRTAIALSTVQYATNMIELLPLPLLEHGSEQTPMRVRKVTIVSHDGRAKPLTVGVSVHKDAKASDLLEAIRQHPAAACNPEEELVLGKCSGDTNTFIGPTIMHDLSVKACMYEYQAKSGYVAFRVPRVQPSPKEDANRPLRVMVYAKMMNPAGGYPEFVDTAYPLLMNLPQDLWKGGPEAEMKLAAMVATALAPYRKLDLPINASEQCFELVRYSQGGYATNNYKSKFCRAVSTTHEISSSITKAVLYLGAHWKTSSLELYDTESWSQPEVDASASEEVMAEVDRLVKHEEETSKAKRMRGNLPRDLLNELVNASRNYAPDQIELAQAFHKPLTPPVAACKLSILPEGEGGKECAILAIQVFVWSARMSFNREFFRSPDDWAPLGKKQRHSDSTHCLKETLQFLLEDHPQAKAMEEEAQACATKLRSNRSRGVTELMKWLQAEERPEAPQPPGLTVQLHPYQRQTLRFMLDNESGDGGHRRHFWIPFKTPSGFTFWWSPLFQRACKEVAPCPWGGFLAEEMGCGKTVEVLALILSNPAPPHIVSGSLAPDGCIQSRATLVVCAVSLVGQWMEEAKSKLSGSLRMYQYHGQGRNKDAQKLATDYDLVVTTYQTLGSDWRMYTKKGSNTDGMFKPLGQIKWHRVVLDESHTVKAGGAQQALACCALKADRRWCCSGTPISTEVSDFLGQFRFLGCHPFSLKNYFIFQVKPTWGASYNNRADGAVCLLYALGRTAIRHTQQQRLGGMTVCELPEKTEETIAVELSEAEQRLYLRVHKEAKAEFGKYTSLGTNWVVRNLLAIMSLLNPLRAICSGGVLREKDVAVPSLEGQEAQGVPAGVDPNLVAPYEECSICLNADMERPCRTPCLHWFCRECITAELTVRDRCPLCRKQIQMAQLTEGVSAARDEDEEMEDAPADVAAANIVVSESKLRVLLDELAAMRQRDPSAKALIFTQFNSTLEWLMSRLTQEGYGYRTISGSMPLKKRSQAIEAFQRDPPTTVFLLSMRSGAVGINLTAANHVFILEPAMNPALEDQAVGRAFRMGQQRPVVVKKLYIKGSVEERIMELVKNRREGKVAGAAGAGNAAWHSEEGDYSGRVRKGKMKQQDMAGSISTDRQNLRLAELQLLFRDPVLPIMAAMNDAAAAYDAAPAPAECGGSG</sequence>
<keyword evidence="15" id="KW-1185">Reference proteome</keyword>
<dbReference type="Pfam" id="PF00176">
    <property type="entry name" value="SNF2-rel_dom"/>
    <property type="match status" value="1"/>
</dbReference>
<keyword evidence="3" id="KW-0547">Nucleotide-binding</keyword>
<dbReference type="SUPFAM" id="SSF52540">
    <property type="entry name" value="P-loop containing nucleoside triphosphate hydrolases"/>
    <property type="match status" value="2"/>
</dbReference>
<evidence type="ECO:0000256" key="5">
    <source>
        <dbReference type="ARBA" id="ARBA00022801"/>
    </source>
</evidence>
<dbReference type="SMART" id="SM00487">
    <property type="entry name" value="DEXDc"/>
    <property type="match status" value="1"/>
</dbReference>
<evidence type="ECO:0000256" key="8">
    <source>
        <dbReference type="ARBA" id="ARBA00022840"/>
    </source>
</evidence>
<dbReference type="PROSITE" id="PS50089">
    <property type="entry name" value="ZF_RING_2"/>
    <property type="match status" value="1"/>
</dbReference>
<evidence type="ECO:0000256" key="4">
    <source>
        <dbReference type="ARBA" id="ARBA00022771"/>
    </source>
</evidence>
<feature type="region of interest" description="Disordered" evidence="10">
    <location>
        <begin position="1"/>
        <end position="47"/>
    </location>
</feature>
<comment type="similarity">
    <text evidence="1">Belongs to the SNF2/RAD54 helicase family. RAD16 subfamily.</text>
</comment>
<feature type="domain" description="Helicase ATP-binding" evidence="12">
    <location>
        <begin position="759"/>
        <end position="947"/>
    </location>
</feature>
<keyword evidence="5" id="KW-0378">Hydrolase</keyword>
<evidence type="ECO:0000256" key="6">
    <source>
        <dbReference type="ARBA" id="ARBA00022806"/>
    </source>
</evidence>
<evidence type="ECO:0000256" key="10">
    <source>
        <dbReference type="SAM" id="MobiDB-lite"/>
    </source>
</evidence>
<organism evidence="14 15">
    <name type="scientific">Coccomyxa subellipsoidea</name>
    <dbReference type="NCBI Taxonomy" id="248742"/>
    <lineage>
        <taxon>Eukaryota</taxon>
        <taxon>Viridiplantae</taxon>
        <taxon>Chlorophyta</taxon>
        <taxon>core chlorophytes</taxon>
        <taxon>Trebouxiophyceae</taxon>
        <taxon>Trebouxiophyceae incertae sedis</taxon>
        <taxon>Coccomyxaceae</taxon>
        <taxon>Coccomyxa</taxon>
    </lineage>
</organism>
<dbReference type="InterPro" id="IPR027417">
    <property type="entry name" value="P-loop_NTPase"/>
</dbReference>
<dbReference type="Gene3D" id="3.40.50.300">
    <property type="entry name" value="P-loop containing nucleotide triphosphate hydrolases"/>
    <property type="match status" value="1"/>
</dbReference>
<evidence type="ECO:0000259" key="12">
    <source>
        <dbReference type="PROSITE" id="PS51192"/>
    </source>
</evidence>
<dbReference type="PANTHER" id="PTHR45626:SF38">
    <property type="entry name" value="DEAD-BOX PROTEIN"/>
    <property type="match status" value="1"/>
</dbReference>
<dbReference type="EMBL" id="JALJOT010000001">
    <property type="protein sequence ID" value="KAK9918716.1"/>
    <property type="molecule type" value="Genomic_DNA"/>
</dbReference>
<evidence type="ECO:0000313" key="15">
    <source>
        <dbReference type="Proteomes" id="UP001491310"/>
    </source>
</evidence>
<keyword evidence="8" id="KW-0067">ATP-binding</keyword>
<dbReference type="Gene3D" id="3.40.50.10810">
    <property type="entry name" value="Tandem AAA-ATPase domain"/>
    <property type="match status" value="1"/>
</dbReference>
<protein>
    <submittedName>
        <fullName evidence="14">Uncharacterized protein</fullName>
    </submittedName>
</protein>
<evidence type="ECO:0000256" key="7">
    <source>
        <dbReference type="ARBA" id="ARBA00022833"/>
    </source>
</evidence>
<dbReference type="InterPro" id="IPR038718">
    <property type="entry name" value="SNF2-like_sf"/>
</dbReference>
<accession>A0ABR2Z434</accession>
<dbReference type="InterPro" id="IPR001650">
    <property type="entry name" value="Helicase_C-like"/>
</dbReference>
<feature type="domain" description="RING-type" evidence="11">
    <location>
        <begin position="1100"/>
        <end position="1139"/>
    </location>
</feature>
<dbReference type="SMART" id="SM00184">
    <property type="entry name" value="RING"/>
    <property type="match status" value="1"/>
</dbReference>
<dbReference type="Pfam" id="PF00271">
    <property type="entry name" value="Helicase_C"/>
    <property type="match status" value="1"/>
</dbReference>
<reference evidence="14 15" key="1">
    <citation type="journal article" date="2024" name="Nat. Commun.">
        <title>Phylogenomics reveals the evolutionary origins of lichenization in chlorophyte algae.</title>
        <authorList>
            <person name="Puginier C."/>
            <person name="Libourel C."/>
            <person name="Otte J."/>
            <person name="Skaloud P."/>
            <person name="Haon M."/>
            <person name="Grisel S."/>
            <person name="Petersen M."/>
            <person name="Berrin J.G."/>
            <person name="Delaux P.M."/>
            <person name="Dal Grande F."/>
            <person name="Keller J."/>
        </authorList>
    </citation>
    <scope>NUCLEOTIDE SEQUENCE [LARGE SCALE GENOMIC DNA]</scope>
    <source>
        <strain evidence="14 15">SAG 216-7</strain>
    </source>
</reference>
<keyword evidence="7" id="KW-0862">Zinc</keyword>
<evidence type="ECO:0000256" key="1">
    <source>
        <dbReference type="ARBA" id="ARBA00008438"/>
    </source>
</evidence>
<keyword evidence="2" id="KW-0479">Metal-binding</keyword>
<dbReference type="SUPFAM" id="SSF57850">
    <property type="entry name" value="RING/U-box"/>
    <property type="match status" value="1"/>
</dbReference>
<name>A0ABR2Z434_9CHLO</name>
<evidence type="ECO:0000313" key="14">
    <source>
        <dbReference type="EMBL" id="KAK9918716.1"/>
    </source>
</evidence>